<keyword evidence="2 4" id="KW-0238">DNA-binding</keyword>
<accession>A0A370I404</accession>
<evidence type="ECO:0000313" key="6">
    <source>
        <dbReference type="EMBL" id="RDI64054.1"/>
    </source>
</evidence>
<dbReference type="PANTHER" id="PTHR30055:SF238">
    <property type="entry name" value="MYCOFACTOCIN BIOSYNTHESIS TRANSCRIPTIONAL REGULATOR MFTR-RELATED"/>
    <property type="match status" value="1"/>
</dbReference>
<evidence type="ECO:0000256" key="2">
    <source>
        <dbReference type="ARBA" id="ARBA00023125"/>
    </source>
</evidence>
<dbReference type="STRING" id="1210086.GCA_001613105_03486"/>
<proteinExistence type="predicted"/>
<dbReference type="RefSeq" id="WP_067998857.1">
    <property type="nucleotide sequence ID" value="NZ_QQBC01000009.1"/>
</dbReference>
<keyword evidence="3" id="KW-0804">Transcription</keyword>
<protein>
    <submittedName>
        <fullName evidence="6">TetR family transcriptional regulator</fullName>
    </submittedName>
</protein>
<dbReference type="Proteomes" id="UP000254869">
    <property type="component" value="Unassembled WGS sequence"/>
</dbReference>
<evidence type="ECO:0000313" key="7">
    <source>
        <dbReference type="Proteomes" id="UP000254869"/>
    </source>
</evidence>
<evidence type="ECO:0000256" key="3">
    <source>
        <dbReference type="ARBA" id="ARBA00023163"/>
    </source>
</evidence>
<dbReference type="AlphaFoldDB" id="A0A370I404"/>
<dbReference type="GO" id="GO:0003700">
    <property type="term" value="F:DNA-binding transcription factor activity"/>
    <property type="evidence" value="ECO:0007669"/>
    <property type="project" value="TreeGrafter"/>
</dbReference>
<keyword evidence="7" id="KW-1185">Reference proteome</keyword>
<feature type="domain" description="HTH tetR-type" evidence="5">
    <location>
        <begin position="17"/>
        <end position="77"/>
    </location>
</feature>
<sequence length="209" mass="23070">MIASKRAEPSLVERRKLQSMREIQAVALKLFEDNDYRDISVEQVAAAAGVSASTVYRYFGTKEMLVVWDDIDPRVIEMLVEIDAPEDPSEVIANVIAGARQLAAAVAGTGDEQTIKRRMRLMASEPDIRAGQMRQVQWIEAQVGRVLAVRLGLPSGALLPKVLAAQSIWAFMAAIDHWVAAQFEEPLADVLDETIDIVQRSMRAAVTPK</sequence>
<dbReference type="Pfam" id="PF00440">
    <property type="entry name" value="TetR_N"/>
    <property type="match status" value="1"/>
</dbReference>
<comment type="caution">
    <text evidence="6">The sequence shown here is derived from an EMBL/GenBank/DDBJ whole genome shotgun (WGS) entry which is preliminary data.</text>
</comment>
<keyword evidence="1" id="KW-0805">Transcription regulation</keyword>
<dbReference type="Gene3D" id="1.10.357.10">
    <property type="entry name" value="Tetracycline Repressor, domain 2"/>
    <property type="match status" value="1"/>
</dbReference>
<organism evidence="6 7">
    <name type="scientific">Nocardia pseudobrasiliensis</name>
    <dbReference type="NCBI Taxonomy" id="45979"/>
    <lineage>
        <taxon>Bacteria</taxon>
        <taxon>Bacillati</taxon>
        <taxon>Actinomycetota</taxon>
        <taxon>Actinomycetes</taxon>
        <taxon>Mycobacteriales</taxon>
        <taxon>Nocardiaceae</taxon>
        <taxon>Nocardia</taxon>
    </lineage>
</organism>
<dbReference type="Gene3D" id="1.10.10.60">
    <property type="entry name" value="Homeodomain-like"/>
    <property type="match status" value="1"/>
</dbReference>
<dbReference type="SUPFAM" id="SSF46689">
    <property type="entry name" value="Homeodomain-like"/>
    <property type="match status" value="1"/>
</dbReference>
<dbReference type="InterPro" id="IPR001647">
    <property type="entry name" value="HTH_TetR"/>
</dbReference>
<evidence type="ECO:0000256" key="4">
    <source>
        <dbReference type="PROSITE-ProRule" id="PRU00335"/>
    </source>
</evidence>
<feature type="DNA-binding region" description="H-T-H motif" evidence="4">
    <location>
        <begin position="40"/>
        <end position="59"/>
    </location>
</feature>
<evidence type="ECO:0000256" key="1">
    <source>
        <dbReference type="ARBA" id="ARBA00023015"/>
    </source>
</evidence>
<dbReference type="EMBL" id="QQBC01000009">
    <property type="protein sequence ID" value="RDI64054.1"/>
    <property type="molecule type" value="Genomic_DNA"/>
</dbReference>
<dbReference type="Pfam" id="PF17754">
    <property type="entry name" value="TetR_C_14"/>
    <property type="match status" value="1"/>
</dbReference>
<evidence type="ECO:0000259" key="5">
    <source>
        <dbReference type="PROSITE" id="PS50977"/>
    </source>
</evidence>
<dbReference type="PRINTS" id="PR00455">
    <property type="entry name" value="HTHTETR"/>
</dbReference>
<dbReference type="InterPro" id="IPR041347">
    <property type="entry name" value="MftR_C"/>
</dbReference>
<reference evidence="6 7" key="1">
    <citation type="submission" date="2018-07" db="EMBL/GenBank/DDBJ databases">
        <title>Genomic Encyclopedia of Type Strains, Phase IV (KMG-IV): sequencing the most valuable type-strain genomes for metagenomic binning, comparative biology and taxonomic classification.</title>
        <authorList>
            <person name="Goeker M."/>
        </authorList>
    </citation>
    <scope>NUCLEOTIDE SEQUENCE [LARGE SCALE GENOMIC DNA]</scope>
    <source>
        <strain evidence="6 7">DSM 44290</strain>
    </source>
</reference>
<dbReference type="PANTHER" id="PTHR30055">
    <property type="entry name" value="HTH-TYPE TRANSCRIPTIONAL REGULATOR RUTR"/>
    <property type="match status" value="1"/>
</dbReference>
<dbReference type="InterPro" id="IPR009057">
    <property type="entry name" value="Homeodomain-like_sf"/>
</dbReference>
<dbReference type="PROSITE" id="PS50977">
    <property type="entry name" value="HTH_TETR_2"/>
    <property type="match status" value="1"/>
</dbReference>
<gene>
    <name evidence="6" type="ORF">DFR76_109395</name>
</gene>
<name>A0A370I404_9NOCA</name>
<dbReference type="InterPro" id="IPR050109">
    <property type="entry name" value="HTH-type_TetR-like_transc_reg"/>
</dbReference>
<dbReference type="GO" id="GO:0000976">
    <property type="term" value="F:transcription cis-regulatory region binding"/>
    <property type="evidence" value="ECO:0007669"/>
    <property type="project" value="TreeGrafter"/>
</dbReference>